<feature type="transmembrane region" description="Helical" evidence="5">
    <location>
        <begin position="25"/>
        <end position="45"/>
    </location>
</feature>
<evidence type="ECO:0000313" key="8">
    <source>
        <dbReference type="Proteomes" id="UP001610432"/>
    </source>
</evidence>
<keyword evidence="2 5" id="KW-0812">Transmembrane</keyword>
<dbReference type="GeneID" id="98148403"/>
<name>A0ABR4LL15_9EURO</name>
<comment type="subcellular location">
    <subcellularLocation>
        <location evidence="1">Membrane</location>
        <topology evidence="1">Multi-pass membrane protein</topology>
    </subcellularLocation>
</comment>
<dbReference type="InterPro" id="IPR050524">
    <property type="entry name" value="APC_YAT"/>
</dbReference>
<evidence type="ECO:0000256" key="4">
    <source>
        <dbReference type="ARBA" id="ARBA00023136"/>
    </source>
</evidence>
<evidence type="ECO:0000256" key="2">
    <source>
        <dbReference type="ARBA" id="ARBA00022692"/>
    </source>
</evidence>
<dbReference type="RefSeq" id="XP_070884180.1">
    <property type="nucleotide sequence ID" value="XM_071033331.1"/>
</dbReference>
<comment type="caution">
    <text evidence="7">The sequence shown here is derived from an EMBL/GenBank/DDBJ whole genome shotgun (WGS) entry which is preliminary data.</text>
</comment>
<evidence type="ECO:0000256" key="5">
    <source>
        <dbReference type="SAM" id="Phobius"/>
    </source>
</evidence>
<feature type="transmembrane region" description="Helical" evidence="5">
    <location>
        <begin position="105"/>
        <end position="125"/>
    </location>
</feature>
<feature type="transmembrane region" description="Helical" evidence="5">
    <location>
        <begin position="51"/>
        <end position="69"/>
    </location>
</feature>
<evidence type="ECO:0000256" key="3">
    <source>
        <dbReference type="ARBA" id="ARBA00022989"/>
    </source>
</evidence>
<dbReference type="Proteomes" id="UP001610432">
    <property type="component" value="Unassembled WGS sequence"/>
</dbReference>
<organism evidence="7 8">
    <name type="scientific">Aspergillus lucknowensis</name>
    <dbReference type="NCBI Taxonomy" id="176173"/>
    <lineage>
        <taxon>Eukaryota</taxon>
        <taxon>Fungi</taxon>
        <taxon>Dikarya</taxon>
        <taxon>Ascomycota</taxon>
        <taxon>Pezizomycotina</taxon>
        <taxon>Eurotiomycetes</taxon>
        <taxon>Eurotiomycetidae</taxon>
        <taxon>Eurotiales</taxon>
        <taxon>Aspergillaceae</taxon>
        <taxon>Aspergillus</taxon>
        <taxon>Aspergillus subgen. Nidulantes</taxon>
    </lineage>
</organism>
<dbReference type="PANTHER" id="PTHR43341:SF6">
    <property type="entry name" value="AMINO ACID TRANSPORTER (EUROFUNG)"/>
    <property type="match status" value="1"/>
</dbReference>
<dbReference type="EMBL" id="JBFXLQ010000033">
    <property type="protein sequence ID" value="KAL2865201.1"/>
    <property type="molecule type" value="Genomic_DNA"/>
</dbReference>
<feature type="domain" description="Amino acid permease/ SLC12A" evidence="6">
    <location>
        <begin position="5"/>
        <end position="75"/>
    </location>
</feature>
<evidence type="ECO:0000259" key="6">
    <source>
        <dbReference type="Pfam" id="PF00324"/>
    </source>
</evidence>
<proteinExistence type="predicted"/>
<feature type="transmembrane region" description="Helical" evidence="5">
    <location>
        <begin position="76"/>
        <end position="93"/>
    </location>
</feature>
<keyword evidence="4 5" id="KW-0472">Membrane</keyword>
<evidence type="ECO:0000256" key="1">
    <source>
        <dbReference type="ARBA" id="ARBA00004141"/>
    </source>
</evidence>
<dbReference type="Pfam" id="PF00324">
    <property type="entry name" value="AA_permease"/>
    <property type="match status" value="1"/>
</dbReference>
<protein>
    <recommendedName>
        <fullName evidence="6">Amino acid permease/ SLC12A domain-containing protein</fullName>
    </recommendedName>
</protein>
<dbReference type="InterPro" id="IPR004841">
    <property type="entry name" value="AA-permease/SLC12A_dom"/>
</dbReference>
<sequence length="185" mass="20788">MAVSYDLSLEGRAPTILQKCTRDGVPIYCVLIVICFPLLSLLQLGNGSSQALIWLTNILTASGLVNYFIMSVTYPYAAWAGVIGEGLIIVFYGDASFKPWDIASFFTNYTMALLAPVTFTFWKVVRRTRFIGPLETDLVWERQTVDSYERSTLSQPQGFWVEFKIQLHVPRLGNGGFETSRVSTH</sequence>
<dbReference type="PANTHER" id="PTHR43341">
    <property type="entry name" value="AMINO ACID PERMEASE"/>
    <property type="match status" value="1"/>
</dbReference>
<reference evidence="7 8" key="1">
    <citation type="submission" date="2024-07" db="EMBL/GenBank/DDBJ databases">
        <title>Section-level genome sequencing and comparative genomics of Aspergillus sections Usti and Cavernicolus.</title>
        <authorList>
            <consortium name="Lawrence Berkeley National Laboratory"/>
            <person name="Nybo J.L."/>
            <person name="Vesth T.C."/>
            <person name="Theobald S."/>
            <person name="Frisvad J.C."/>
            <person name="Larsen T.O."/>
            <person name="Kjaerboelling I."/>
            <person name="Rothschild-Mancinelli K."/>
            <person name="Lyhne E.K."/>
            <person name="Kogle M.E."/>
            <person name="Barry K."/>
            <person name="Clum A."/>
            <person name="Na H."/>
            <person name="Ledsgaard L."/>
            <person name="Lin J."/>
            <person name="Lipzen A."/>
            <person name="Kuo A."/>
            <person name="Riley R."/>
            <person name="Mondo S."/>
            <person name="Labutti K."/>
            <person name="Haridas S."/>
            <person name="Pangalinan J."/>
            <person name="Salamov A.A."/>
            <person name="Simmons B.A."/>
            <person name="Magnuson J.K."/>
            <person name="Chen J."/>
            <person name="Drula E."/>
            <person name="Henrissat B."/>
            <person name="Wiebenga A."/>
            <person name="Lubbers R.J."/>
            <person name="Gomes A.C."/>
            <person name="Macurrencykelacurrency M.R."/>
            <person name="Stajich J."/>
            <person name="Grigoriev I.V."/>
            <person name="Mortensen U.H."/>
            <person name="De Vries R.P."/>
            <person name="Baker S.E."/>
            <person name="Andersen M.R."/>
        </authorList>
    </citation>
    <scope>NUCLEOTIDE SEQUENCE [LARGE SCALE GENOMIC DNA]</scope>
    <source>
        <strain evidence="7 8">CBS 449.75</strain>
    </source>
</reference>
<keyword evidence="8" id="KW-1185">Reference proteome</keyword>
<evidence type="ECO:0000313" key="7">
    <source>
        <dbReference type="EMBL" id="KAL2865201.1"/>
    </source>
</evidence>
<gene>
    <name evidence="7" type="ORF">BJX67DRAFT_382944</name>
</gene>
<accession>A0ABR4LL15</accession>
<keyword evidence="3 5" id="KW-1133">Transmembrane helix</keyword>